<feature type="signal peptide" evidence="5">
    <location>
        <begin position="1"/>
        <end position="21"/>
    </location>
</feature>
<protein>
    <recommendedName>
        <fullName evidence="6">FAD-binding PCMH-type domain-containing protein</fullName>
    </recommendedName>
</protein>
<reference evidence="7 8" key="1">
    <citation type="submission" date="2017-12" db="EMBL/GenBank/DDBJ databases">
        <title>Comparative genomics of Botrytis spp.</title>
        <authorList>
            <person name="Valero-Jimenez C.A."/>
            <person name="Tapia P."/>
            <person name="Veloso J."/>
            <person name="Silva-Moreno E."/>
            <person name="Staats M."/>
            <person name="Valdes J.H."/>
            <person name="Van Kan J.A.L."/>
        </authorList>
    </citation>
    <scope>NUCLEOTIDE SEQUENCE [LARGE SCALE GENOMIC DNA]</scope>
    <source>
        <strain evidence="7 8">MUCL2120</strain>
    </source>
</reference>
<dbReference type="EMBL" id="PQXJ01000131">
    <property type="protein sequence ID" value="TGO61262.1"/>
    <property type="molecule type" value="Genomic_DNA"/>
</dbReference>
<feature type="domain" description="FAD-binding PCMH-type" evidence="6">
    <location>
        <begin position="62"/>
        <end position="237"/>
    </location>
</feature>
<proteinExistence type="inferred from homology"/>
<dbReference type="PROSITE" id="PS51387">
    <property type="entry name" value="FAD_PCMH"/>
    <property type="match status" value="1"/>
</dbReference>
<dbReference type="STRING" id="278944.A0A4Z1IP96"/>
<comment type="similarity">
    <text evidence="1">Belongs to the oxygen-dependent FAD-linked oxidoreductase family.</text>
</comment>
<dbReference type="PANTHER" id="PTHR42973">
    <property type="entry name" value="BINDING OXIDOREDUCTASE, PUTATIVE (AFU_ORTHOLOGUE AFUA_1G17690)-RELATED"/>
    <property type="match status" value="1"/>
</dbReference>
<sequence>MKASLWSSVTLSSCFLQLATSSYWPIIMNCSMFSINLPGQVFLPGSVQYAASKASYFAAFENELSPACFIQPNSTADVAEVIKLSQSDRSVSTAKLAIRSGGHTPWAGSANIQSGITIDLSRLIEVTLNSKMNIVSVGVGNSWGNVYKFLGDKGLAIVGGRVSTVGVGGLTLGGGLSFFSAETGFVCDNVVNFEVVLASGEIVQANATSHPDLFIALKGGSNNFGVVTKIDFPTFEQGQMWGGSIFFEKSAYPSLIQSFYNFATNPTPDLKAHVIVSSAWIGGGTGELATANLYHTTPIADPPSLKPFAEAQPQLQSTLRNDSLLGFTEEQSAYATNGDRQWFFTTSFRLDEQLMLDIHQVWLDAVSGMNQTGLSIALVYQPVIKSLISNSLKAGVNSLGLNVSDGPFVVCLLNAVFTDSSLDDTISAAMLRLVGEIDSLAAKRNLSSEYKFLNYAFNSQSVIEGYGKQSIARLKRTSELYDPTQFFQERVPGGFKLTSADC</sequence>
<comment type="caution">
    <text evidence="7">The sequence shown here is derived from an EMBL/GenBank/DDBJ whole genome shotgun (WGS) entry which is preliminary data.</text>
</comment>
<gene>
    <name evidence="7" type="ORF">BOTNAR_0131g00080</name>
</gene>
<dbReference type="Proteomes" id="UP000297452">
    <property type="component" value="Unassembled WGS sequence"/>
</dbReference>
<keyword evidence="4" id="KW-0560">Oxidoreductase</keyword>
<dbReference type="GO" id="GO:0016491">
    <property type="term" value="F:oxidoreductase activity"/>
    <property type="evidence" value="ECO:0007669"/>
    <property type="project" value="UniProtKB-KW"/>
</dbReference>
<dbReference type="InterPro" id="IPR016169">
    <property type="entry name" value="FAD-bd_PCMH_sub2"/>
</dbReference>
<dbReference type="Gene3D" id="3.30.465.10">
    <property type="match status" value="1"/>
</dbReference>
<dbReference type="InterPro" id="IPR006094">
    <property type="entry name" value="Oxid_FAD_bind_N"/>
</dbReference>
<evidence type="ECO:0000256" key="4">
    <source>
        <dbReference type="ARBA" id="ARBA00023002"/>
    </source>
</evidence>
<organism evidence="7 8">
    <name type="scientific">Botryotinia narcissicola</name>
    <dbReference type="NCBI Taxonomy" id="278944"/>
    <lineage>
        <taxon>Eukaryota</taxon>
        <taxon>Fungi</taxon>
        <taxon>Dikarya</taxon>
        <taxon>Ascomycota</taxon>
        <taxon>Pezizomycotina</taxon>
        <taxon>Leotiomycetes</taxon>
        <taxon>Helotiales</taxon>
        <taxon>Sclerotiniaceae</taxon>
        <taxon>Botryotinia</taxon>
    </lineage>
</organism>
<keyword evidence="3" id="KW-0274">FAD</keyword>
<evidence type="ECO:0000313" key="7">
    <source>
        <dbReference type="EMBL" id="TGO61262.1"/>
    </source>
</evidence>
<evidence type="ECO:0000256" key="1">
    <source>
        <dbReference type="ARBA" id="ARBA00005466"/>
    </source>
</evidence>
<evidence type="ECO:0000256" key="3">
    <source>
        <dbReference type="ARBA" id="ARBA00022827"/>
    </source>
</evidence>
<dbReference type="Pfam" id="PF01565">
    <property type="entry name" value="FAD_binding_4"/>
    <property type="match status" value="1"/>
</dbReference>
<evidence type="ECO:0000256" key="5">
    <source>
        <dbReference type="SAM" id="SignalP"/>
    </source>
</evidence>
<evidence type="ECO:0000313" key="8">
    <source>
        <dbReference type="Proteomes" id="UP000297452"/>
    </source>
</evidence>
<dbReference type="AlphaFoldDB" id="A0A4Z1IP96"/>
<dbReference type="InterPro" id="IPR036318">
    <property type="entry name" value="FAD-bd_PCMH-like_sf"/>
</dbReference>
<evidence type="ECO:0000256" key="2">
    <source>
        <dbReference type="ARBA" id="ARBA00022630"/>
    </source>
</evidence>
<keyword evidence="8" id="KW-1185">Reference proteome</keyword>
<keyword evidence="5" id="KW-0732">Signal</keyword>
<dbReference type="PANTHER" id="PTHR42973:SF22">
    <property type="entry name" value="FAD-BINDING PCMH-TYPE DOMAIN-CONTAINING PROTEIN-RELATED"/>
    <property type="match status" value="1"/>
</dbReference>
<accession>A0A4Z1IP96</accession>
<dbReference type="OrthoDB" id="2151789at2759"/>
<keyword evidence="2" id="KW-0285">Flavoprotein</keyword>
<dbReference type="InterPro" id="IPR016166">
    <property type="entry name" value="FAD-bd_PCMH"/>
</dbReference>
<name>A0A4Z1IP96_9HELO</name>
<dbReference type="SUPFAM" id="SSF56176">
    <property type="entry name" value="FAD-binding/transporter-associated domain-like"/>
    <property type="match status" value="1"/>
</dbReference>
<dbReference type="GO" id="GO:0071949">
    <property type="term" value="F:FAD binding"/>
    <property type="evidence" value="ECO:0007669"/>
    <property type="project" value="InterPro"/>
</dbReference>
<feature type="chain" id="PRO_5021344666" description="FAD-binding PCMH-type domain-containing protein" evidence="5">
    <location>
        <begin position="22"/>
        <end position="502"/>
    </location>
</feature>
<evidence type="ECO:0000259" key="6">
    <source>
        <dbReference type="PROSITE" id="PS51387"/>
    </source>
</evidence>
<dbReference type="InterPro" id="IPR050416">
    <property type="entry name" value="FAD-linked_Oxidoreductase"/>
</dbReference>